<gene>
    <name evidence="1" type="ORF">TrRE_jg9929</name>
</gene>
<protein>
    <submittedName>
        <fullName evidence="1">Uncharacterized protein</fullName>
    </submittedName>
</protein>
<sequence length="68" mass="7655">MSATLRARWGEPETLWRRGSRSIPFGGTQSMWGRKWLCVMTKFDLSPKNLPIFSNLLCVGLTTVVTAP</sequence>
<dbReference type="AlphaFoldDB" id="A0A9W7DWL8"/>
<accession>A0A9W7DWL8</accession>
<keyword evidence="2" id="KW-1185">Reference proteome</keyword>
<dbReference type="Proteomes" id="UP001165082">
    <property type="component" value="Unassembled WGS sequence"/>
</dbReference>
<comment type="caution">
    <text evidence="1">The sequence shown here is derived from an EMBL/GenBank/DDBJ whole genome shotgun (WGS) entry which is preliminary data.</text>
</comment>
<organism evidence="1 2">
    <name type="scientific">Triparma retinervis</name>
    <dbReference type="NCBI Taxonomy" id="2557542"/>
    <lineage>
        <taxon>Eukaryota</taxon>
        <taxon>Sar</taxon>
        <taxon>Stramenopiles</taxon>
        <taxon>Ochrophyta</taxon>
        <taxon>Bolidophyceae</taxon>
        <taxon>Parmales</taxon>
        <taxon>Triparmaceae</taxon>
        <taxon>Triparma</taxon>
    </lineage>
</organism>
<evidence type="ECO:0000313" key="1">
    <source>
        <dbReference type="EMBL" id="GMH53383.1"/>
    </source>
</evidence>
<evidence type="ECO:0000313" key="2">
    <source>
        <dbReference type="Proteomes" id="UP001165082"/>
    </source>
</evidence>
<proteinExistence type="predicted"/>
<name>A0A9W7DWL8_9STRA</name>
<dbReference type="EMBL" id="BRXZ01000769">
    <property type="protein sequence ID" value="GMH53383.1"/>
    <property type="molecule type" value="Genomic_DNA"/>
</dbReference>
<reference evidence="1" key="1">
    <citation type="submission" date="2022-07" db="EMBL/GenBank/DDBJ databases">
        <title>Genome analysis of Parmales, a sister group of diatoms, reveals the evolutionary specialization of diatoms from phago-mixotrophs to photoautotrophs.</title>
        <authorList>
            <person name="Ban H."/>
            <person name="Sato S."/>
            <person name="Yoshikawa S."/>
            <person name="Kazumasa Y."/>
            <person name="Nakamura Y."/>
            <person name="Ichinomiya M."/>
            <person name="Saitoh K."/>
            <person name="Sato N."/>
            <person name="Blanc-Mathieu R."/>
            <person name="Endo H."/>
            <person name="Kuwata A."/>
            <person name="Ogata H."/>
        </authorList>
    </citation>
    <scope>NUCLEOTIDE SEQUENCE</scope>
</reference>